<dbReference type="GO" id="GO:0005524">
    <property type="term" value="F:ATP binding"/>
    <property type="evidence" value="ECO:0007669"/>
    <property type="project" value="UniProtKB-UniRule"/>
</dbReference>
<dbReference type="PANTHER" id="PTHR11693">
    <property type="entry name" value="ATP SYNTHASE GAMMA CHAIN"/>
    <property type="match status" value="1"/>
</dbReference>
<keyword evidence="10" id="KW-1003">Cell membrane</keyword>
<protein>
    <recommendedName>
        <fullName evidence="10">ATP synthase gamma chain</fullName>
    </recommendedName>
    <alternativeName>
        <fullName evidence="10">ATP synthase F1 sector gamma subunit</fullName>
    </alternativeName>
    <alternativeName>
        <fullName evidence="10">F-ATPase gamma subunit</fullName>
    </alternativeName>
</protein>
<keyword evidence="4 10" id="KW-0813">Transport</keyword>
<dbReference type="EMBL" id="MFDD01000015">
    <property type="protein sequence ID" value="OGE39742.1"/>
    <property type="molecule type" value="Genomic_DNA"/>
</dbReference>
<keyword evidence="8 10" id="KW-0139">CF(1)</keyword>
<dbReference type="GO" id="GO:0005886">
    <property type="term" value="C:plasma membrane"/>
    <property type="evidence" value="ECO:0007669"/>
    <property type="project" value="UniProtKB-SubCell"/>
</dbReference>
<dbReference type="NCBIfam" id="TIGR01146">
    <property type="entry name" value="ATPsyn_F1gamma"/>
    <property type="match status" value="1"/>
</dbReference>
<evidence type="ECO:0000313" key="12">
    <source>
        <dbReference type="Proteomes" id="UP000177328"/>
    </source>
</evidence>
<evidence type="ECO:0000256" key="10">
    <source>
        <dbReference type="HAMAP-Rule" id="MF_00815"/>
    </source>
</evidence>
<reference evidence="11 12" key="1">
    <citation type="journal article" date="2016" name="Nat. Commun.">
        <title>Thousands of microbial genomes shed light on interconnected biogeochemical processes in an aquifer system.</title>
        <authorList>
            <person name="Anantharaman K."/>
            <person name="Brown C.T."/>
            <person name="Hug L.A."/>
            <person name="Sharon I."/>
            <person name="Castelle C.J."/>
            <person name="Probst A.J."/>
            <person name="Thomas B.C."/>
            <person name="Singh A."/>
            <person name="Wilkins M.J."/>
            <person name="Karaoz U."/>
            <person name="Brodie E.L."/>
            <person name="Williams K.H."/>
            <person name="Hubbard S.S."/>
            <person name="Banfield J.F."/>
        </authorList>
    </citation>
    <scope>NUCLEOTIDE SEQUENCE [LARGE SCALE GENOMIC DNA]</scope>
</reference>
<dbReference type="SUPFAM" id="SSF52943">
    <property type="entry name" value="ATP synthase (F1-ATPase), gamma subunit"/>
    <property type="match status" value="1"/>
</dbReference>
<dbReference type="Gene3D" id="3.40.1380.10">
    <property type="match status" value="1"/>
</dbReference>
<dbReference type="AlphaFoldDB" id="A0A1F5KFK8"/>
<dbReference type="InterPro" id="IPR000131">
    <property type="entry name" value="ATP_synth_F1_gsu"/>
</dbReference>
<comment type="caution">
    <text evidence="11">The sequence shown here is derived from an EMBL/GenBank/DDBJ whole genome shotgun (WGS) entry which is preliminary data.</text>
</comment>
<dbReference type="HAMAP" id="MF_00815">
    <property type="entry name" value="ATP_synth_gamma_bact"/>
    <property type="match status" value="1"/>
</dbReference>
<dbReference type="GO" id="GO:0045259">
    <property type="term" value="C:proton-transporting ATP synthase complex"/>
    <property type="evidence" value="ECO:0007669"/>
    <property type="project" value="UniProtKB-KW"/>
</dbReference>
<evidence type="ECO:0000256" key="5">
    <source>
        <dbReference type="ARBA" id="ARBA00022781"/>
    </source>
</evidence>
<keyword evidence="7 10" id="KW-0472">Membrane</keyword>
<evidence type="ECO:0000256" key="2">
    <source>
        <dbReference type="ARBA" id="ARBA00004170"/>
    </source>
</evidence>
<evidence type="ECO:0000256" key="3">
    <source>
        <dbReference type="ARBA" id="ARBA00007681"/>
    </source>
</evidence>
<name>A0A1F5KFK8_9BACT</name>
<comment type="subcellular location">
    <subcellularLocation>
        <location evidence="10">Cell membrane</location>
        <topology evidence="10">Peripheral membrane protein</topology>
    </subcellularLocation>
    <subcellularLocation>
        <location evidence="2">Membrane</location>
        <topology evidence="2">Peripheral membrane protein</topology>
    </subcellularLocation>
</comment>
<keyword evidence="9 10" id="KW-0066">ATP synthesis</keyword>
<keyword evidence="5 10" id="KW-0375">Hydrogen ion transport</keyword>
<evidence type="ECO:0000256" key="4">
    <source>
        <dbReference type="ARBA" id="ARBA00022448"/>
    </source>
</evidence>
<proteinExistence type="inferred from homology"/>
<dbReference type="PRINTS" id="PR00126">
    <property type="entry name" value="ATPASEGAMMA"/>
</dbReference>
<gene>
    <name evidence="10" type="primary">atpG</name>
    <name evidence="11" type="ORF">A3D25_03370</name>
</gene>
<dbReference type="Gene3D" id="1.10.287.80">
    <property type="entry name" value="ATP synthase, gamma subunit, helix hairpin domain"/>
    <property type="match status" value="1"/>
</dbReference>
<accession>A0A1F5KFK8</accession>
<dbReference type="CDD" id="cd12151">
    <property type="entry name" value="F1-ATPase_gamma"/>
    <property type="match status" value="1"/>
</dbReference>
<evidence type="ECO:0000256" key="1">
    <source>
        <dbReference type="ARBA" id="ARBA00003456"/>
    </source>
</evidence>
<dbReference type="Proteomes" id="UP000177328">
    <property type="component" value="Unassembled WGS sequence"/>
</dbReference>
<organism evidence="11 12">
    <name type="scientific">Candidatus Daviesbacteria bacterium RIFCSPHIGHO2_02_FULL_43_12</name>
    <dbReference type="NCBI Taxonomy" id="1797776"/>
    <lineage>
        <taxon>Bacteria</taxon>
        <taxon>Candidatus Daviesiibacteriota</taxon>
    </lineage>
</organism>
<evidence type="ECO:0000256" key="9">
    <source>
        <dbReference type="ARBA" id="ARBA00023310"/>
    </source>
</evidence>
<dbReference type="GO" id="GO:0046933">
    <property type="term" value="F:proton-transporting ATP synthase activity, rotational mechanism"/>
    <property type="evidence" value="ECO:0007669"/>
    <property type="project" value="UniProtKB-UniRule"/>
</dbReference>
<dbReference type="Pfam" id="PF00231">
    <property type="entry name" value="ATP-synt"/>
    <property type="match status" value="1"/>
</dbReference>
<keyword evidence="6 10" id="KW-0406">Ion transport</keyword>
<dbReference type="GO" id="GO:0042777">
    <property type="term" value="P:proton motive force-driven plasma membrane ATP synthesis"/>
    <property type="evidence" value="ECO:0007669"/>
    <property type="project" value="UniProtKB-UniRule"/>
</dbReference>
<comment type="function">
    <text evidence="1 10">Produces ATP from ADP in the presence of a proton gradient across the membrane. The gamma chain is believed to be important in regulating ATPase activity and the flow of protons through the CF(0) complex.</text>
</comment>
<evidence type="ECO:0000256" key="6">
    <source>
        <dbReference type="ARBA" id="ARBA00023065"/>
    </source>
</evidence>
<comment type="subunit">
    <text evidence="10">F-type ATPases have 2 components, CF(1) - the catalytic core - and CF(0) - the membrane proton channel. CF(1) has five subunits: alpha(3), beta(3), gamma(1), delta(1), epsilon(1). CF(0) has three main subunits: a, b and c.</text>
</comment>
<comment type="similarity">
    <text evidence="3 10">Belongs to the ATPase gamma chain family.</text>
</comment>
<dbReference type="PANTHER" id="PTHR11693:SF22">
    <property type="entry name" value="ATP SYNTHASE SUBUNIT GAMMA, MITOCHONDRIAL"/>
    <property type="match status" value="1"/>
</dbReference>
<evidence type="ECO:0000256" key="8">
    <source>
        <dbReference type="ARBA" id="ARBA00023196"/>
    </source>
</evidence>
<dbReference type="InterPro" id="IPR035968">
    <property type="entry name" value="ATP_synth_F1_ATPase_gsu"/>
</dbReference>
<sequence length="288" mass="32356">MANTRELRRRIKSVKNTAQITKAMQMVAATKMRRAEAQAMAGRPYLQVVAKSLQKLFRSPQARSYQNPLLNSTEKGATGILLLSTDKSLCGALNANLLRFTHKFMQNIEHPVFYTVGKKGRNFVVKMSQELFADFENNDSVSFQEGAQMAKMMAASFLKGELKNAFIIYPHFISALTQEPRASQLLPLDKKAFTEVELENEGSEDYLLEPKAQDLLDYLITHFYETTTYQALLETKASEHSARMLAMQNATDNAKELAGDLNLLYNQTRQASITNELLEITSAVAALE</sequence>
<evidence type="ECO:0000256" key="7">
    <source>
        <dbReference type="ARBA" id="ARBA00023136"/>
    </source>
</evidence>
<evidence type="ECO:0000313" key="11">
    <source>
        <dbReference type="EMBL" id="OGE39742.1"/>
    </source>
</evidence>